<dbReference type="EMBL" id="JBHULH010000004">
    <property type="protein sequence ID" value="MFD2567676.1"/>
    <property type="molecule type" value="Genomic_DNA"/>
</dbReference>
<name>A0ABW5LTU9_9FLAO</name>
<accession>A0ABW5LTU9</accession>
<dbReference type="Proteomes" id="UP001597508">
    <property type="component" value="Unassembled WGS sequence"/>
</dbReference>
<keyword evidence="1" id="KW-0812">Transmembrane</keyword>
<evidence type="ECO:0008006" key="4">
    <source>
        <dbReference type="Google" id="ProtNLM"/>
    </source>
</evidence>
<feature type="transmembrane region" description="Helical" evidence="1">
    <location>
        <begin position="71"/>
        <end position="89"/>
    </location>
</feature>
<reference evidence="3" key="1">
    <citation type="journal article" date="2019" name="Int. J. Syst. Evol. Microbiol.">
        <title>The Global Catalogue of Microorganisms (GCM) 10K type strain sequencing project: providing services to taxonomists for standard genome sequencing and annotation.</title>
        <authorList>
            <consortium name="The Broad Institute Genomics Platform"/>
            <consortium name="The Broad Institute Genome Sequencing Center for Infectious Disease"/>
            <person name="Wu L."/>
            <person name="Ma J."/>
        </authorList>
    </citation>
    <scope>NUCLEOTIDE SEQUENCE [LARGE SCALE GENOMIC DNA]</scope>
    <source>
        <strain evidence="3">KCTC 52127</strain>
    </source>
</reference>
<dbReference type="RefSeq" id="WP_379666386.1">
    <property type="nucleotide sequence ID" value="NZ_JBHULH010000004.1"/>
</dbReference>
<evidence type="ECO:0000313" key="2">
    <source>
        <dbReference type="EMBL" id="MFD2567676.1"/>
    </source>
</evidence>
<evidence type="ECO:0000256" key="1">
    <source>
        <dbReference type="SAM" id="Phobius"/>
    </source>
</evidence>
<keyword evidence="1" id="KW-0472">Membrane</keyword>
<keyword evidence="3" id="KW-1185">Reference proteome</keyword>
<sequence length="153" mass="17751">MELAKIEQLVVKYDNAETTLQEEAILRDYFLSDNVAPHLEEYQMMFAYFQTSQDETFTKTLEFKPEKRRNYKWLSVAASVVLLFSIYIGQTITNTSEGKPISSLDELTVTERFHYDQAEKALKMLSGSLNKGNEAFNNLYAYEDSVNKIFKTK</sequence>
<organism evidence="2 3">
    <name type="scientific">Pseudotenacibaculum haliotis</name>
    <dbReference type="NCBI Taxonomy" id="1862138"/>
    <lineage>
        <taxon>Bacteria</taxon>
        <taxon>Pseudomonadati</taxon>
        <taxon>Bacteroidota</taxon>
        <taxon>Flavobacteriia</taxon>
        <taxon>Flavobacteriales</taxon>
        <taxon>Flavobacteriaceae</taxon>
        <taxon>Pseudotenacibaculum</taxon>
    </lineage>
</organism>
<proteinExistence type="predicted"/>
<keyword evidence="1" id="KW-1133">Transmembrane helix</keyword>
<gene>
    <name evidence="2" type="ORF">ACFSRZ_09850</name>
</gene>
<comment type="caution">
    <text evidence="2">The sequence shown here is derived from an EMBL/GenBank/DDBJ whole genome shotgun (WGS) entry which is preliminary data.</text>
</comment>
<protein>
    <recommendedName>
        <fullName evidence="4">Anti-sigma factor</fullName>
    </recommendedName>
</protein>
<evidence type="ECO:0000313" key="3">
    <source>
        <dbReference type="Proteomes" id="UP001597508"/>
    </source>
</evidence>